<protein>
    <recommendedName>
        <fullName evidence="2">YkgJ family cysteine cluster protein</fullName>
    </recommendedName>
</protein>
<gene>
    <name evidence="1" type="ORF">MNBD_GAMMA12-1877</name>
</gene>
<name>A0A3B0ZQH1_9ZZZZ</name>
<proteinExistence type="predicted"/>
<dbReference type="InterPro" id="IPR005358">
    <property type="entry name" value="Puta_zinc/iron-chelating_dom"/>
</dbReference>
<reference evidence="1" key="1">
    <citation type="submission" date="2018-06" db="EMBL/GenBank/DDBJ databases">
        <authorList>
            <person name="Zhirakovskaya E."/>
        </authorList>
    </citation>
    <scope>NUCLEOTIDE SEQUENCE</scope>
</reference>
<evidence type="ECO:0008006" key="2">
    <source>
        <dbReference type="Google" id="ProtNLM"/>
    </source>
</evidence>
<dbReference type="EMBL" id="UOFL01000256">
    <property type="protein sequence ID" value="VAW82846.1"/>
    <property type="molecule type" value="Genomic_DNA"/>
</dbReference>
<dbReference type="Pfam" id="PF03692">
    <property type="entry name" value="CxxCxxCC"/>
    <property type="match status" value="1"/>
</dbReference>
<sequence length="130" mass="15513">MTGKVEIKISSDNKCDLCTGALCCQYITHEIDTPRKKIDFEYLLWQVSHEHIHIYKDEDGWYLLVMSPCAHLIPGSGRCGIYDKRPQICRDHTNDFCEYDQANEEGFELYFKDYSSMHQYCKKRFKKWLR</sequence>
<dbReference type="AlphaFoldDB" id="A0A3B0ZQH1"/>
<evidence type="ECO:0000313" key="1">
    <source>
        <dbReference type="EMBL" id="VAW82846.1"/>
    </source>
</evidence>
<accession>A0A3B0ZQH1</accession>
<organism evidence="1">
    <name type="scientific">hydrothermal vent metagenome</name>
    <dbReference type="NCBI Taxonomy" id="652676"/>
    <lineage>
        <taxon>unclassified sequences</taxon>
        <taxon>metagenomes</taxon>
        <taxon>ecological metagenomes</taxon>
    </lineage>
</organism>